<evidence type="ECO:0000256" key="2">
    <source>
        <dbReference type="ARBA" id="ARBA00022801"/>
    </source>
</evidence>
<dbReference type="PANTHER" id="PTHR45766:SF3">
    <property type="entry name" value="DNA ANNEALING HELICASE AND ENDONUCLEASE ZRANB3"/>
    <property type="match status" value="1"/>
</dbReference>
<keyword evidence="4" id="KW-0067">ATP-binding</keyword>
<reference evidence="8 9" key="1">
    <citation type="submission" date="2023-10" db="EMBL/GenBank/DDBJ databases">
        <authorList>
            <person name="Maclean D."/>
            <person name="Macfadyen A."/>
        </authorList>
    </citation>
    <scope>NUCLEOTIDE SEQUENCE [LARGE SCALE GENOMIC DNA]</scope>
</reference>
<dbReference type="InterPro" id="IPR000330">
    <property type="entry name" value="SNF2_N"/>
</dbReference>
<evidence type="ECO:0000256" key="5">
    <source>
        <dbReference type="SAM" id="MobiDB-lite"/>
    </source>
</evidence>
<dbReference type="GO" id="GO:0031297">
    <property type="term" value="P:replication fork processing"/>
    <property type="evidence" value="ECO:0007669"/>
    <property type="project" value="TreeGrafter"/>
</dbReference>
<dbReference type="InterPro" id="IPR027417">
    <property type="entry name" value="P-loop_NTPase"/>
</dbReference>
<dbReference type="GO" id="GO:0043596">
    <property type="term" value="C:nuclear replication fork"/>
    <property type="evidence" value="ECO:0007669"/>
    <property type="project" value="TreeGrafter"/>
</dbReference>
<dbReference type="InterPro" id="IPR049730">
    <property type="entry name" value="SNF2/RAD54-like_C"/>
</dbReference>
<evidence type="ECO:0000259" key="7">
    <source>
        <dbReference type="PROSITE" id="PS51194"/>
    </source>
</evidence>
<keyword evidence="2" id="KW-0378">Hydrolase</keyword>
<dbReference type="CDD" id="cd18793">
    <property type="entry name" value="SF2_C_SNF"/>
    <property type="match status" value="1"/>
</dbReference>
<dbReference type="EMBL" id="CAUYUE010000018">
    <property type="protein sequence ID" value="CAK0787798.1"/>
    <property type="molecule type" value="Genomic_DNA"/>
</dbReference>
<keyword evidence="9" id="KW-1185">Reference proteome</keyword>
<dbReference type="GO" id="GO:0006281">
    <property type="term" value="P:DNA repair"/>
    <property type="evidence" value="ECO:0007669"/>
    <property type="project" value="TreeGrafter"/>
</dbReference>
<evidence type="ECO:0000313" key="8">
    <source>
        <dbReference type="EMBL" id="CAK0787798.1"/>
    </source>
</evidence>
<dbReference type="CDD" id="cd18010">
    <property type="entry name" value="DEXHc_HARP_SMARCAL1"/>
    <property type="match status" value="1"/>
</dbReference>
<dbReference type="GO" id="GO:0004520">
    <property type="term" value="F:DNA endonuclease activity"/>
    <property type="evidence" value="ECO:0007669"/>
    <property type="project" value="TreeGrafter"/>
</dbReference>
<dbReference type="SMART" id="SM00490">
    <property type="entry name" value="HELICc"/>
    <property type="match status" value="1"/>
</dbReference>
<evidence type="ECO:0000256" key="4">
    <source>
        <dbReference type="ARBA" id="ARBA00022840"/>
    </source>
</evidence>
<feature type="region of interest" description="Disordered" evidence="5">
    <location>
        <begin position="1006"/>
        <end position="1081"/>
    </location>
</feature>
<keyword evidence="3" id="KW-0347">Helicase</keyword>
<feature type="compositionally biased region" description="Polar residues" evidence="5">
    <location>
        <begin position="87"/>
        <end position="101"/>
    </location>
</feature>
<dbReference type="Proteomes" id="UP001314263">
    <property type="component" value="Unassembled WGS sequence"/>
</dbReference>
<dbReference type="SUPFAM" id="SSF52540">
    <property type="entry name" value="P-loop containing nucleoside triphosphate hydrolases"/>
    <property type="match status" value="2"/>
</dbReference>
<evidence type="ECO:0000313" key="9">
    <source>
        <dbReference type="Proteomes" id="UP001314263"/>
    </source>
</evidence>
<feature type="compositionally biased region" description="Polar residues" evidence="5">
    <location>
        <begin position="34"/>
        <end position="44"/>
    </location>
</feature>
<dbReference type="Gene3D" id="3.40.50.300">
    <property type="entry name" value="P-loop containing nucleotide triphosphate hydrolases"/>
    <property type="match status" value="1"/>
</dbReference>
<dbReference type="Pfam" id="PF00176">
    <property type="entry name" value="SNF2-rel_dom"/>
    <property type="match status" value="1"/>
</dbReference>
<feature type="domain" description="Helicase C-terminal" evidence="7">
    <location>
        <begin position="831"/>
        <end position="991"/>
    </location>
</feature>
<evidence type="ECO:0000256" key="1">
    <source>
        <dbReference type="ARBA" id="ARBA00022741"/>
    </source>
</evidence>
<dbReference type="Gene3D" id="3.40.50.10810">
    <property type="entry name" value="Tandem AAA-ATPase domain"/>
    <property type="match status" value="1"/>
</dbReference>
<protein>
    <submittedName>
        <fullName evidence="8">Uncharacterized protein</fullName>
    </submittedName>
</protein>
<feature type="domain" description="Helicase ATP-binding" evidence="6">
    <location>
        <begin position="546"/>
        <end position="704"/>
    </location>
</feature>
<dbReference type="GO" id="GO:0004386">
    <property type="term" value="F:helicase activity"/>
    <property type="evidence" value="ECO:0007669"/>
    <property type="project" value="UniProtKB-KW"/>
</dbReference>
<dbReference type="AlphaFoldDB" id="A0AAV1IP04"/>
<keyword evidence="1" id="KW-0547">Nucleotide-binding</keyword>
<accession>A0AAV1IP04</accession>
<dbReference type="InterPro" id="IPR014001">
    <property type="entry name" value="Helicase_ATP-bd"/>
</dbReference>
<evidence type="ECO:0000256" key="3">
    <source>
        <dbReference type="ARBA" id="ARBA00022806"/>
    </source>
</evidence>
<gene>
    <name evidence="8" type="ORF">CVIRNUC_011020</name>
</gene>
<dbReference type="InterPro" id="IPR038718">
    <property type="entry name" value="SNF2-like_sf"/>
</dbReference>
<feature type="region of interest" description="Disordered" evidence="5">
    <location>
        <begin position="232"/>
        <end position="340"/>
    </location>
</feature>
<dbReference type="GO" id="GO:0016787">
    <property type="term" value="F:hydrolase activity"/>
    <property type="evidence" value="ECO:0007669"/>
    <property type="project" value="UniProtKB-KW"/>
</dbReference>
<organism evidence="8 9">
    <name type="scientific">Coccomyxa viridis</name>
    <dbReference type="NCBI Taxonomy" id="1274662"/>
    <lineage>
        <taxon>Eukaryota</taxon>
        <taxon>Viridiplantae</taxon>
        <taxon>Chlorophyta</taxon>
        <taxon>core chlorophytes</taxon>
        <taxon>Trebouxiophyceae</taxon>
        <taxon>Trebouxiophyceae incertae sedis</taxon>
        <taxon>Coccomyxaceae</taxon>
        <taxon>Coccomyxa</taxon>
    </lineage>
</organism>
<dbReference type="InterPro" id="IPR001650">
    <property type="entry name" value="Helicase_C-like"/>
</dbReference>
<dbReference type="PROSITE" id="PS51194">
    <property type="entry name" value="HELICASE_CTER"/>
    <property type="match status" value="1"/>
</dbReference>
<dbReference type="PANTHER" id="PTHR45766">
    <property type="entry name" value="DNA ANNEALING HELICASE AND ENDONUCLEASE ZRANB3 FAMILY MEMBER"/>
    <property type="match status" value="1"/>
</dbReference>
<feature type="region of interest" description="Disordered" evidence="5">
    <location>
        <begin position="22"/>
        <end position="101"/>
    </location>
</feature>
<dbReference type="GO" id="GO:0005524">
    <property type="term" value="F:ATP binding"/>
    <property type="evidence" value="ECO:0007669"/>
    <property type="project" value="UniProtKB-KW"/>
</dbReference>
<name>A0AAV1IP04_9CHLO</name>
<feature type="compositionally biased region" description="Low complexity" evidence="5">
    <location>
        <begin position="232"/>
        <end position="243"/>
    </location>
</feature>
<proteinExistence type="predicted"/>
<dbReference type="PROSITE" id="PS51192">
    <property type="entry name" value="HELICASE_ATP_BIND_1"/>
    <property type="match status" value="1"/>
</dbReference>
<dbReference type="SMART" id="SM00487">
    <property type="entry name" value="DEXDc"/>
    <property type="match status" value="1"/>
</dbReference>
<feature type="region of interest" description="Disordered" evidence="5">
    <location>
        <begin position="128"/>
        <end position="200"/>
    </location>
</feature>
<feature type="compositionally biased region" description="Low complexity" evidence="5">
    <location>
        <begin position="170"/>
        <end position="187"/>
    </location>
</feature>
<comment type="caution">
    <text evidence="8">The sequence shown here is derived from an EMBL/GenBank/DDBJ whole genome shotgun (WGS) entry which is preliminary data.</text>
</comment>
<dbReference type="Pfam" id="PF00271">
    <property type="entry name" value="Helicase_C"/>
    <property type="match status" value="1"/>
</dbReference>
<sequence length="1081" mass="115324">MLDWGPDDWGLDVDWSSIEQQAVKRHKTEPVQGHPSSHAVQEIQQEPPLQRQLHVEQPGTAGDRPPLRQRNPNLALRQRFIGKPAQQPAQHGPTSALVTSSMISPALAKQSNGRLQDAPSTAGQVLIGQGAARDRHSASSASMNPGAQLHPETQESWLAASHRPPPPAHPAAAAQASSSSASSSAAGPPRPALPGVSAEAVAQPRAGPAVAGQAGAPCASLGTAGHRRAAIPAGPAAATAQKHASTKHSAAGELGPASSAQHTEMRKLPAPTSGPGGAASRSCGPQGFNDSQAPHRALRGDWQTSQPRAAQHLAGSGLGHPAATPPLQAAARRGPSGPQAACVPAAAALRQGMGAQLCREAGGSHGGVRVAGAPSSAMPCSAAAAGSHAEPAALLQREQNEFSKGAVSAAATRPLPKSLGSSGAQQVMGQGPVTKAMFKMGQGGCLEVHISNHPPLREALQQLGCGTLLTSHWGQHVWRLPLSARSAAAEALEAAQGVRCTVEDVHPVPRAFLEAAAAMPDESERYGRIPARLEGRLMAFQREGVRFALRHGGRALIGDEMGLGKTVQALALMAAFKDEWPCLIIVPSSLREQWADALVEWLGITEDQIHVTNCGRDTDLTGRSFKAVIASYNFLGQLRDNEKELSFQLIIMDEAHYIKNKKAGRSQDAKPWVQRAQRAILLTGTPATSRPKELYTLIECLLPKAKVTFTKFGERYCMNANYHPRAYYGSKYDGASETEELYHVLTACMMVRRLKKDVLSQLPPKRRTQVFLQLDTEAKKKLDETQKELGALRAAVASAGEDASLDQACGGKLKNSVLELYTKNAAIKVKAVQEYLKELLENTDQKLLVFAHHKELLDGVEFAMNKTKTKYMRIDGSVKTNTRQALVNDFQNNRDLRAAVLSIQAAGTGLTLTGASVVVFAEYTWTPGDLVQAEDRAHRIGQASSVNIYFLHVKASIDDLIWQKLGRKLEHVGQVLNGKEDAFDLASQHTQADGNQRSLRGFLCPVSQASPANGRPHPPMATPATGQQRSEVRHGTDGTTQAQHGPGGQQYGHGDIRRAFSNPRGPPKYSPQPHEVVELLD</sequence>
<evidence type="ECO:0000259" key="6">
    <source>
        <dbReference type="PROSITE" id="PS51192"/>
    </source>
</evidence>